<feature type="compositionally biased region" description="Basic and acidic residues" evidence="1">
    <location>
        <begin position="624"/>
        <end position="637"/>
    </location>
</feature>
<feature type="compositionally biased region" description="Polar residues" evidence="1">
    <location>
        <begin position="821"/>
        <end position="842"/>
    </location>
</feature>
<dbReference type="Proteomes" id="UP001152888">
    <property type="component" value="Unassembled WGS sequence"/>
</dbReference>
<evidence type="ECO:0000256" key="1">
    <source>
        <dbReference type="SAM" id="MobiDB-lite"/>
    </source>
</evidence>
<proteinExistence type="predicted"/>
<name>A0A9P0PHG1_ACAOB</name>
<feature type="region of interest" description="Disordered" evidence="1">
    <location>
        <begin position="341"/>
        <end position="366"/>
    </location>
</feature>
<feature type="compositionally biased region" description="Low complexity" evidence="1">
    <location>
        <begin position="960"/>
        <end position="978"/>
    </location>
</feature>
<dbReference type="AlphaFoldDB" id="A0A9P0PHG1"/>
<keyword evidence="3" id="KW-1185">Reference proteome</keyword>
<feature type="region of interest" description="Disordered" evidence="1">
    <location>
        <begin position="138"/>
        <end position="159"/>
    </location>
</feature>
<feature type="compositionally biased region" description="Low complexity" evidence="1">
    <location>
        <begin position="638"/>
        <end position="659"/>
    </location>
</feature>
<feature type="compositionally biased region" description="Basic and acidic residues" evidence="1">
    <location>
        <begin position="669"/>
        <end position="684"/>
    </location>
</feature>
<feature type="region of interest" description="Disordered" evidence="1">
    <location>
        <begin position="412"/>
        <end position="432"/>
    </location>
</feature>
<gene>
    <name evidence="2" type="ORF">ACAOBT_LOCUS15776</name>
</gene>
<feature type="compositionally biased region" description="Polar residues" evidence="1">
    <location>
        <begin position="217"/>
        <end position="230"/>
    </location>
</feature>
<feature type="compositionally biased region" description="Polar residues" evidence="1">
    <location>
        <begin position="932"/>
        <end position="954"/>
    </location>
</feature>
<comment type="caution">
    <text evidence="2">The sequence shown here is derived from an EMBL/GenBank/DDBJ whole genome shotgun (WGS) entry which is preliminary data.</text>
</comment>
<evidence type="ECO:0000313" key="2">
    <source>
        <dbReference type="EMBL" id="CAH1983835.1"/>
    </source>
</evidence>
<feature type="region of interest" description="Disordered" evidence="1">
    <location>
        <begin position="586"/>
        <end position="842"/>
    </location>
</feature>
<feature type="region of interest" description="Disordered" evidence="1">
    <location>
        <begin position="1"/>
        <end position="21"/>
    </location>
</feature>
<feature type="compositionally biased region" description="Basic residues" evidence="1">
    <location>
        <begin position="190"/>
        <end position="204"/>
    </location>
</feature>
<feature type="compositionally biased region" description="Basic and acidic residues" evidence="1">
    <location>
        <begin position="412"/>
        <end position="421"/>
    </location>
</feature>
<organism evidence="2 3">
    <name type="scientific">Acanthoscelides obtectus</name>
    <name type="common">Bean weevil</name>
    <name type="synonym">Bruchus obtectus</name>
    <dbReference type="NCBI Taxonomy" id="200917"/>
    <lineage>
        <taxon>Eukaryota</taxon>
        <taxon>Metazoa</taxon>
        <taxon>Ecdysozoa</taxon>
        <taxon>Arthropoda</taxon>
        <taxon>Hexapoda</taxon>
        <taxon>Insecta</taxon>
        <taxon>Pterygota</taxon>
        <taxon>Neoptera</taxon>
        <taxon>Endopterygota</taxon>
        <taxon>Coleoptera</taxon>
        <taxon>Polyphaga</taxon>
        <taxon>Cucujiformia</taxon>
        <taxon>Chrysomeloidea</taxon>
        <taxon>Chrysomelidae</taxon>
        <taxon>Bruchinae</taxon>
        <taxon>Bruchini</taxon>
        <taxon>Acanthoscelides</taxon>
    </lineage>
</organism>
<feature type="compositionally biased region" description="Basic and acidic residues" evidence="1">
    <location>
        <begin position="763"/>
        <end position="778"/>
    </location>
</feature>
<feature type="compositionally biased region" description="Basic and acidic residues" evidence="1">
    <location>
        <begin position="207"/>
        <end position="216"/>
    </location>
</feature>
<feature type="compositionally biased region" description="Polar residues" evidence="1">
    <location>
        <begin position="781"/>
        <end position="804"/>
    </location>
</feature>
<feature type="compositionally biased region" description="Low complexity" evidence="1">
    <location>
        <begin position="350"/>
        <end position="363"/>
    </location>
</feature>
<protein>
    <submittedName>
        <fullName evidence="2">Uncharacterized protein</fullName>
    </submittedName>
</protein>
<sequence>MLTSEENPVIHNFNEPSQTYSTSFPQQTVDFSALENNVRIIDANEYAVNNPLLLGGHPSPVTNRFSGNEIGLNDIESTIFIDESAGMGVPDKSSDFSNVTEDWIQNNNHDNPYQSNSPVEAYPKLVTVPNEQCMPTENSASTLSLRTEPSGSIPSTAESNGKIIIRTATPPKIEKRIAKPKEIHAIPTRKNSRTRVVAPKKKNASPKVEESKETKNALKSSAETTLQSPPSKGAKIATEAMPTLGLTLSSQIEAKLELTNLIQEYSPRSEGKVPAVPTKILCHERPLESPVGKPATESIKENLNSLPYKIPKIGADRKNIPKFDCNAPTQIDISTGLTKLNSPHPEPQPSANIPSIEESNSNNVTRSAIPPKMLEKRIAEPKEVSVVPTRKNSKTPVVAPKRERLSYKVEETKNTKNELKRSAKGTLQPPPSKFAKFASGARQIEAKFEPASLIAEYSPRSDGKVPAVPKKVLCNGRPHESLLGEPATESIKENLNSLSYKIPKIGIKNVPEFDRNVQSQIKADIDLAKLIEKTEKNTSRGKYSSPTPEHTTSSSQVFAARVHTDNNTTNNSDSVVHQAMHNVIKQGKRSSMSNNKGKEVPQPQAKPGKSTYSSASGISLGFNHSHDYSYDNRDSRSPRSTSGSSSDKKSSSSAHRSQSYYPGSPYKSVDYEHQERPSKIRDAGSLEELSYSKENGSSSKQGKATSRSNNQEREVTQPQAEPRKSTHSSASGKSIEFNHSQNAYDSSAHHSQNYYLGSPYKSVDYEHQERPSKIRDAGSLEQLTYSKENGSSSKQGKATSTSNNQEREVTQPQAEPRKSTHSSASGKSIEFNHSQNAYDSSAHHSQNYYLSSGTVFKSADYGHQERPSNTRYAESVKELPCPKEKYETEQHVQQESSSSIVNQSLYDAIKQGKGRSISNNKEKEALQPQAKPRQSTYISASGMSVEFNHSQDSPYDNRDSWSSQSTSSSKSYKKLSSSAHHSQSYYPSSGSAYKTADYKHQGRPSPKETYENEKHGQQGSGGSEWYRNFDQFFGEASPFQ</sequence>
<feature type="region of interest" description="Disordered" evidence="1">
    <location>
        <begin position="189"/>
        <end position="234"/>
    </location>
</feature>
<reference evidence="2" key="1">
    <citation type="submission" date="2022-03" db="EMBL/GenBank/DDBJ databases">
        <authorList>
            <person name="Sayadi A."/>
        </authorList>
    </citation>
    <scope>NUCLEOTIDE SEQUENCE</scope>
</reference>
<feature type="region of interest" description="Disordered" evidence="1">
    <location>
        <begin position="882"/>
        <end position="1027"/>
    </location>
</feature>
<accession>A0A9P0PHG1</accession>
<feature type="compositionally biased region" description="Polar residues" evidence="1">
    <location>
        <begin position="893"/>
        <end position="905"/>
    </location>
</feature>
<feature type="compositionally biased region" description="Low complexity" evidence="1">
    <location>
        <begin position="544"/>
        <end position="555"/>
    </location>
</feature>
<feature type="compositionally biased region" description="Polar residues" evidence="1">
    <location>
        <begin position="692"/>
        <end position="709"/>
    </location>
</feature>
<feature type="compositionally biased region" description="Polar residues" evidence="1">
    <location>
        <begin position="727"/>
        <end position="755"/>
    </location>
</feature>
<feature type="compositionally biased region" description="Basic and acidic residues" evidence="1">
    <location>
        <begin position="882"/>
        <end position="892"/>
    </location>
</feature>
<feature type="compositionally biased region" description="Polar residues" evidence="1">
    <location>
        <begin position="979"/>
        <end position="992"/>
    </location>
</feature>
<dbReference type="EMBL" id="CAKOFQ010006946">
    <property type="protein sequence ID" value="CAH1983835.1"/>
    <property type="molecule type" value="Genomic_DNA"/>
</dbReference>
<evidence type="ECO:0000313" key="3">
    <source>
        <dbReference type="Proteomes" id="UP001152888"/>
    </source>
</evidence>
<feature type="compositionally biased region" description="Basic and acidic residues" evidence="1">
    <location>
        <begin position="996"/>
        <end position="1016"/>
    </location>
</feature>
<feature type="region of interest" description="Disordered" evidence="1">
    <location>
        <begin position="537"/>
        <end position="556"/>
    </location>
</feature>